<dbReference type="Proteomes" id="UP001243195">
    <property type="component" value="Unassembled WGS sequence"/>
</dbReference>
<feature type="transmembrane region" description="Helical" evidence="2">
    <location>
        <begin position="35"/>
        <end position="60"/>
    </location>
</feature>
<feature type="region of interest" description="Disordered" evidence="1">
    <location>
        <begin position="1"/>
        <end position="24"/>
    </location>
</feature>
<reference evidence="3" key="1">
    <citation type="submission" date="2023-08" db="EMBL/GenBank/DDBJ databases">
        <title>Emergence of clinically-relevant ST2 carbapenem-resistant Acinetobacter baumannii strains in hospital sewages in Zhejiang, East of China.</title>
        <authorList>
            <person name="Kaichao C."/>
            <person name="Zhang R."/>
        </authorList>
    </citation>
    <scope>NUCLEOTIDE SEQUENCE</scope>
    <source>
        <strain evidence="3">M-SY-60</strain>
    </source>
</reference>
<gene>
    <name evidence="3" type="ORF">RFH51_02740</name>
</gene>
<evidence type="ECO:0000313" key="3">
    <source>
        <dbReference type="EMBL" id="MDQ9070378.1"/>
    </source>
</evidence>
<keyword evidence="2" id="KW-0812">Transmembrane</keyword>
<accession>A0AAW8JGH6</accession>
<evidence type="ECO:0000313" key="4">
    <source>
        <dbReference type="Proteomes" id="UP001243195"/>
    </source>
</evidence>
<proteinExistence type="predicted"/>
<evidence type="ECO:0000256" key="2">
    <source>
        <dbReference type="SAM" id="Phobius"/>
    </source>
</evidence>
<feature type="transmembrane region" description="Helical" evidence="2">
    <location>
        <begin position="112"/>
        <end position="131"/>
    </location>
</feature>
<feature type="compositionally biased region" description="Polar residues" evidence="1">
    <location>
        <begin position="9"/>
        <end position="19"/>
    </location>
</feature>
<organism evidence="3 4">
    <name type="scientific">Acinetobacter gerneri</name>
    <dbReference type="NCBI Taxonomy" id="202952"/>
    <lineage>
        <taxon>Bacteria</taxon>
        <taxon>Pseudomonadati</taxon>
        <taxon>Pseudomonadota</taxon>
        <taxon>Gammaproteobacteria</taxon>
        <taxon>Moraxellales</taxon>
        <taxon>Moraxellaceae</taxon>
        <taxon>Acinetobacter</taxon>
    </lineage>
</organism>
<keyword evidence="2" id="KW-1133">Transmembrane helix</keyword>
<comment type="caution">
    <text evidence="3">The sequence shown here is derived from an EMBL/GenBank/DDBJ whole genome shotgun (WGS) entry which is preliminary data.</text>
</comment>
<dbReference type="AlphaFoldDB" id="A0AAW8JGH6"/>
<dbReference type="EMBL" id="JAVIDA010000002">
    <property type="protein sequence ID" value="MDQ9070378.1"/>
    <property type="molecule type" value="Genomic_DNA"/>
</dbReference>
<keyword evidence="2" id="KW-0472">Membrane</keyword>
<dbReference type="RefSeq" id="WP_308956241.1">
    <property type="nucleotide sequence ID" value="NZ_JAVICY010000013.1"/>
</dbReference>
<sequence length="142" mass="16107">MADLESEQSKLPTNQLQEENSMEAPPTQYSKINKFFTGFVASFLYFAAFIFLITGAMWGYDAFIDVLIIGIFSGAAILVCVIPVIGGIAFMTLPNEDYAKMHKNLWKNIFKFCLLSFAVMSISELLHYVGWLDSRFQLNWGH</sequence>
<feature type="transmembrane region" description="Helical" evidence="2">
    <location>
        <begin position="66"/>
        <end position="91"/>
    </location>
</feature>
<name>A0AAW8JGH6_9GAMM</name>
<evidence type="ECO:0000256" key="1">
    <source>
        <dbReference type="SAM" id="MobiDB-lite"/>
    </source>
</evidence>
<protein>
    <submittedName>
        <fullName evidence="3">Uncharacterized protein</fullName>
    </submittedName>
</protein>